<feature type="domain" description="FAS1" evidence="3">
    <location>
        <begin position="158"/>
        <end position="301"/>
    </location>
</feature>
<gene>
    <name evidence="4" type="ORF">NTJ_01382</name>
</gene>
<protein>
    <submittedName>
        <fullName evidence="4">Fasciclin domain</fullName>
    </submittedName>
</protein>
<feature type="region of interest" description="Disordered" evidence="1">
    <location>
        <begin position="510"/>
        <end position="542"/>
    </location>
</feature>
<evidence type="ECO:0000256" key="1">
    <source>
        <dbReference type="SAM" id="MobiDB-lite"/>
    </source>
</evidence>
<dbReference type="InterPro" id="IPR000782">
    <property type="entry name" value="FAS1_domain"/>
</dbReference>
<keyword evidence="2" id="KW-0732">Signal</keyword>
<name>A0ABN7ACM3_9HEMI</name>
<accession>A0ABN7ACM3</accession>
<evidence type="ECO:0000313" key="4">
    <source>
        <dbReference type="EMBL" id="BES88576.1"/>
    </source>
</evidence>
<dbReference type="PANTHER" id="PTHR10900">
    <property type="entry name" value="PERIOSTIN-RELATED"/>
    <property type="match status" value="1"/>
</dbReference>
<dbReference type="Proteomes" id="UP001307889">
    <property type="component" value="Chromosome 1"/>
</dbReference>
<dbReference type="InterPro" id="IPR050904">
    <property type="entry name" value="Adhesion/Biosynth-related"/>
</dbReference>
<dbReference type="Pfam" id="PF02469">
    <property type="entry name" value="Fasciclin"/>
    <property type="match status" value="3"/>
</dbReference>
<evidence type="ECO:0000256" key="2">
    <source>
        <dbReference type="SAM" id="SignalP"/>
    </source>
</evidence>
<evidence type="ECO:0000259" key="3">
    <source>
        <dbReference type="PROSITE" id="PS50213"/>
    </source>
</evidence>
<proteinExistence type="predicted"/>
<dbReference type="PROSITE" id="PS50213">
    <property type="entry name" value="FAS1"/>
    <property type="match status" value="3"/>
</dbReference>
<evidence type="ECO:0000313" key="5">
    <source>
        <dbReference type="Proteomes" id="UP001307889"/>
    </source>
</evidence>
<dbReference type="InterPro" id="IPR036378">
    <property type="entry name" value="FAS1_dom_sf"/>
</dbReference>
<dbReference type="SMART" id="SM00554">
    <property type="entry name" value="FAS1"/>
    <property type="match status" value="3"/>
</dbReference>
<feature type="domain" description="FAS1" evidence="3">
    <location>
        <begin position="29"/>
        <end position="156"/>
    </location>
</feature>
<feature type="chain" id="PRO_5046573380" evidence="2">
    <location>
        <begin position="20"/>
        <end position="542"/>
    </location>
</feature>
<feature type="compositionally biased region" description="Low complexity" evidence="1">
    <location>
        <begin position="473"/>
        <end position="492"/>
    </location>
</feature>
<feature type="compositionally biased region" description="Polar residues" evidence="1">
    <location>
        <begin position="512"/>
        <end position="542"/>
    </location>
</feature>
<feature type="region of interest" description="Disordered" evidence="1">
    <location>
        <begin position="472"/>
        <end position="498"/>
    </location>
</feature>
<feature type="domain" description="FAS1" evidence="3">
    <location>
        <begin position="334"/>
        <end position="466"/>
    </location>
</feature>
<dbReference type="EMBL" id="AP028909">
    <property type="protein sequence ID" value="BES88576.1"/>
    <property type="molecule type" value="Genomic_DNA"/>
</dbReference>
<dbReference type="Gene3D" id="2.30.180.10">
    <property type="entry name" value="FAS1 domain"/>
    <property type="match status" value="3"/>
</dbReference>
<reference evidence="4 5" key="1">
    <citation type="submission" date="2023-09" db="EMBL/GenBank/DDBJ databases">
        <title>Nesidiocoris tenuis whole genome shotgun sequence.</title>
        <authorList>
            <person name="Shibata T."/>
            <person name="Shimoda M."/>
            <person name="Kobayashi T."/>
            <person name="Uehara T."/>
        </authorList>
    </citation>
    <scope>NUCLEOTIDE SEQUENCE [LARGE SCALE GENOMIC DNA]</scope>
    <source>
        <strain evidence="4 5">Japan</strain>
    </source>
</reference>
<keyword evidence="5" id="KW-1185">Reference proteome</keyword>
<feature type="signal peptide" evidence="2">
    <location>
        <begin position="1"/>
        <end position="19"/>
    </location>
</feature>
<dbReference type="SUPFAM" id="SSF82153">
    <property type="entry name" value="FAS1 domain"/>
    <property type="match status" value="3"/>
</dbReference>
<dbReference type="PANTHER" id="PTHR10900:SF124">
    <property type="entry name" value="FI05614P"/>
    <property type="match status" value="1"/>
</dbReference>
<sequence>MSLLTILPIASSLAPTASPASSPILLPNTTGIDGELLSKLGVDRFFSLWIVFNNEDVITSDKQFTILAPKNNASIQVPMERLKSHPESVKKLLLDHVVLGQRLDLGIGADLSFTTLGGRTVQVKSKPSGLIANGANVATDKVDVDNGRLIVLDNYLFPEDLTADHSFVQDMTQILGFLQGGVRVFQHLLARSNVTKLLKKDEDYTVLVPTDRAFQRWHPIDWGFYPFSVPEFTEMVLLNHFIKGAIKQETLVGSSTVTSLGGRQITFAKTNDGQITANGVEVVKGDTPVHKGNIMFVTEVLFVDEGVVSQLHEEHRDKETPPLLAFPWFGSQFLSHAFVALEADNRFKHLTRFLNQADLAYYVSGAGYTFFVPIDSAFQQLGLEHAPDNVLASSEKGMSVLLSHFVKTRLYDKDIKDGATFTSLSNRTLHITRKPGTNGTVEGADIVEKEVFVYNLGTMFFVNRVIFGDEIPYDPNSPTPTTTDPSREPTTSMAEDIDVTTGTDILLDDVASTATTVQPPAETTTQPSATEFTPSVVSSKKK</sequence>
<organism evidence="4 5">
    <name type="scientific">Nesidiocoris tenuis</name>
    <dbReference type="NCBI Taxonomy" id="355587"/>
    <lineage>
        <taxon>Eukaryota</taxon>
        <taxon>Metazoa</taxon>
        <taxon>Ecdysozoa</taxon>
        <taxon>Arthropoda</taxon>
        <taxon>Hexapoda</taxon>
        <taxon>Insecta</taxon>
        <taxon>Pterygota</taxon>
        <taxon>Neoptera</taxon>
        <taxon>Paraneoptera</taxon>
        <taxon>Hemiptera</taxon>
        <taxon>Heteroptera</taxon>
        <taxon>Panheteroptera</taxon>
        <taxon>Cimicomorpha</taxon>
        <taxon>Miridae</taxon>
        <taxon>Dicyphina</taxon>
        <taxon>Nesidiocoris</taxon>
    </lineage>
</organism>